<feature type="domain" description="Virulence-associated protein E-like" evidence="1">
    <location>
        <begin position="437"/>
        <end position="652"/>
    </location>
</feature>
<comment type="caution">
    <text evidence="2">The sequence shown here is derived from an EMBL/GenBank/DDBJ whole genome shotgun (WGS) entry which is preliminary data.</text>
</comment>
<organism evidence="2 3">
    <name type="scientific">Shinella yambaruensis</name>
    <dbReference type="NCBI Taxonomy" id="415996"/>
    <lineage>
        <taxon>Bacteria</taxon>
        <taxon>Pseudomonadati</taxon>
        <taxon>Pseudomonadota</taxon>
        <taxon>Alphaproteobacteria</taxon>
        <taxon>Hyphomicrobiales</taxon>
        <taxon>Rhizobiaceae</taxon>
        <taxon>Shinella</taxon>
    </lineage>
</organism>
<dbReference type="SUPFAM" id="SSF52540">
    <property type="entry name" value="P-loop containing nucleoside triphosphate hydrolases"/>
    <property type="match status" value="1"/>
</dbReference>
<evidence type="ECO:0000313" key="3">
    <source>
        <dbReference type="Proteomes" id="UP001156702"/>
    </source>
</evidence>
<name>A0ABQ5ZFR3_9HYPH</name>
<dbReference type="InterPro" id="IPR027417">
    <property type="entry name" value="P-loop_NTPase"/>
</dbReference>
<dbReference type="InterPro" id="IPR007936">
    <property type="entry name" value="VapE-like_dom"/>
</dbReference>
<dbReference type="Gene3D" id="3.30.70.1790">
    <property type="entry name" value="RepB DNA-primase, N-terminal domain"/>
    <property type="match status" value="1"/>
</dbReference>
<reference evidence="3" key="1">
    <citation type="journal article" date="2019" name="Int. J. Syst. Evol. Microbiol.">
        <title>The Global Catalogue of Microorganisms (GCM) 10K type strain sequencing project: providing services to taxonomists for standard genome sequencing and annotation.</title>
        <authorList>
            <consortium name="The Broad Institute Genomics Platform"/>
            <consortium name="The Broad Institute Genome Sequencing Center for Infectious Disease"/>
            <person name="Wu L."/>
            <person name="Ma J."/>
        </authorList>
    </citation>
    <scope>NUCLEOTIDE SEQUENCE [LARGE SCALE GENOMIC DNA]</scope>
    <source>
        <strain evidence="3">NBRC 102122</strain>
    </source>
</reference>
<gene>
    <name evidence="2" type="ORF">GCM10007923_16710</name>
</gene>
<dbReference type="PANTHER" id="PTHR34985:SF1">
    <property type="entry name" value="SLR0554 PROTEIN"/>
    <property type="match status" value="1"/>
</dbReference>
<dbReference type="Pfam" id="PF05272">
    <property type="entry name" value="VapE-like_dom"/>
    <property type="match status" value="1"/>
</dbReference>
<dbReference type="PANTHER" id="PTHR34985">
    <property type="entry name" value="SLR0554 PROTEIN"/>
    <property type="match status" value="1"/>
</dbReference>
<protein>
    <recommendedName>
        <fullName evidence="1">Virulence-associated protein E-like domain-containing protein</fullName>
    </recommendedName>
</protein>
<dbReference type="EMBL" id="BSOP01000013">
    <property type="protein sequence ID" value="GLR50465.1"/>
    <property type="molecule type" value="Genomic_DNA"/>
</dbReference>
<proteinExistence type="predicted"/>
<keyword evidence="3" id="KW-1185">Reference proteome</keyword>
<accession>A0ABQ5ZFR3</accession>
<dbReference type="Proteomes" id="UP001156702">
    <property type="component" value="Unassembled WGS sequence"/>
</dbReference>
<evidence type="ECO:0000259" key="1">
    <source>
        <dbReference type="Pfam" id="PF05272"/>
    </source>
</evidence>
<evidence type="ECO:0000313" key="2">
    <source>
        <dbReference type="EMBL" id="GLR50465.1"/>
    </source>
</evidence>
<sequence>MADLLQPDAHQAIAFMLWLNPQAPLYLETHESAGGTRPKPKDYQPYAADAAQRFVAVNNGEEYRRNVYFLPNAELMSGGRAKANISASRFLWVDLDCKDYPGNEEQQRDKILGLLSDDKLRPAGVPKPTAFWFTGGGYQAIWRMTEPVPAEDAEAHNRALLVAFQGGAGPIDVSRLLRLPGTVNWLSDKKRTAGRDPAKTFLMEPISFGADPRDYTLADFRLRLDKSSSSKTDSKAITNLDDIEVLPLPDDRGEVIPLDPVWSEVIVTGKNPPDKSYQSRSELVFAATLWLLGKNVAPGYIVSILTSPDLGISAHVRENPNPLRYARRQVARAMETIDLRGRGWPKVDQYGRPAANAPENVRFALAMLDVDARRNMFTHADEVNGLGLEGRDISDICEILCSIFDRKLDFRASVTVIRRELITVAYERAYHPVIDYLDGLVWDGVPRLDTWLRDYCEADDTELNREFGVRFLIGGVRRIKQPGVKFDTMLVLEGRQGVGKSRLAARLAVRDEWFCGNLNLNADAKTKAELVSRAWIVECQELDGARKATLDAIKAFLATPIDTYRPAYAHTAGSFPRHCVIIGTTNEDAYLRDATGNRRYWPVRVGSIDIEAFGRDVHQLWAEAVVREQAGEPITLPRHLWQVADELQASRMIEDPIGIVLEGAFGERTGRVSMESVKLLLGYEAGRMSASEFQRITGAMTALGWGYGTHRLHDLGRTGRSARKGFVRGNADEQRTEWVAKRVEGGIPILQAVSEHTDESGPF</sequence>